<feature type="transmembrane region" description="Helical" evidence="10">
    <location>
        <begin position="5824"/>
        <end position="5844"/>
    </location>
</feature>
<dbReference type="SUPFAM" id="SSF47473">
    <property type="entry name" value="EF-hand"/>
    <property type="match status" value="1"/>
</dbReference>
<feature type="transmembrane region" description="Helical" evidence="10">
    <location>
        <begin position="5658"/>
        <end position="5679"/>
    </location>
</feature>
<evidence type="ECO:0000256" key="4">
    <source>
        <dbReference type="ARBA" id="ARBA00022737"/>
    </source>
</evidence>
<dbReference type="InterPro" id="IPR011992">
    <property type="entry name" value="EF-hand-dom_pair"/>
</dbReference>
<feature type="region of interest" description="Disordered" evidence="9">
    <location>
        <begin position="4326"/>
        <end position="4350"/>
    </location>
</feature>
<evidence type="ECO:0000313" key="14">
    <source>
        <dbReference type="EMBL" id="KAF0745441.1"/>
    </source>
</evidence>
<dbReference type="GO" id="GO:0006816">
    <property type="term" value="P:calcium ion transport"/>
    <property type="evidence" value="ECO:0007669"/>
    <property type="project" value="TreeGrafter"/>
</dbReference>
<dbReference type="EMBL" id="VJMJ01000002">
    <property type="protein sequence ID" value="KAF0745441.1"/>
    <property type="molecule type" value="Genomic_DNA"/>
</dbReference>
<accession>A0A6G0XXJ6</accession>
<feature type="transmembrane region" description="Helical" evidence="10">
    <location>
        <begin position="4580"/>
        <end position="4599"/>
    </location>
</feature>
<feature type="transmembrane region" description="Helical" evidence="10">
    <location>
        <begin position="4793"/>
        <end position="4816"/>
    </location>
</feature>
<evidence type="ECO:0000256" key="3">
    <source>
        <dbReference type="ARBA" id="ARBA00022692"/>
    </source>
</evidence>
<dbReference type="PROSITE" id="PS01186">
    <property type="entry name" value="EGF_2"/>
    <property type="match status" value="1"/>
</dbReference>
<feature type="region of interest" description="Disordered" evidence="9">
    <location>
        <begin position="1116"/>
        <end position="1135"/>
    </location>
</feature>
<keyword evidence="3 10" id="KW-0812">Transmembrane</keyword>
<comment type="caution">
    <text evidence="8">Lacks conserved residue(s) required for the propagation of feature annotation.</text>
</comment>
<name>A0A6G0XXJ6_9STRA</name>
<dbReference type="PANTHER" id="PTHR46730:SF1">
    <property type="entry name" value="PLAT DOMAIN-CONTAINING PROTEIN"/>
    <property type="match status" value="1"/>
</dbReference>
<keyword evidence="8" id="KW-0245">EGF-like domain</keyword>
<feature type="transmembrane region" description="Helical" evidence="10">
    <location>
        <begin position="5691"/>
        <end position="5719"/>
    </location>
</feature>
<feature type="transmembrane region" description="Helical" evidence="10">
    <location>
        <begin position="5395"/>
        <end position="5418"/>
    </location>
</feature>
<keyword evidence="15" id="KW-1185">Reference proteome</keyword>
<dbReference type="SUPFAM" id="SSF49899">
    <property type="entry name" value="Concanavalin A-like lectins/glucanases"/>
    <property type="match status" value="1"/>
</dbReference>
<feature type="signal peptide" evidence="11">
    <location>
        <begin position="1"/>
        <end position="18"/>
    </location>
</feature>
<protein>
    <recommendedName>
        <fullName evidence="16">EGF-like domain-containing protein</fullName>
    </recommendedName>
</protein>
<feature type="compositionally biased region" description="Low complexity" evidence="9">
    <location>
        <begin position="4326"/>
        <end position="4340"/>
    </location>
</feature>
<evidence type="ECO:0000313" key="15">
    <source>
        <dbReference type="Proteomes" id="UP000481153"/>
    </source>
</evidence>
<feature type="transmembrane region" description="Helical" evidence="10">
    <location>
        <begin position="6132"/>
        <end position="6161"/>
    </location>
</feature>
<dbReference type="Pfam" id="PF00335">
    <property type="entry name" value="Tetraspanin"/>
    <property type="match status" value="1"/>
</dbReference>
<dbReference type="Gene3D" id="2.60.120.260">
    <property type="entry name" value="Galactose-binding domain-like"/>
    <property type="match status" value="1"/>
</dbReference>
<keyword evidence="5 10" id="KW-1133">Transmembrane helix</keyword>
<dbReference type="SUPFAM" id="SSF49785">
    <property type="entry name" value="Galactose-binding domain-like"/>
    <property type="match status" value="1"/>
</dbReference>
<feature type="transmembrane region" description="Helical" evidence="10">
    <location>
        <begin position="5020"/>
        <end position="5040"/>
    </location>
</feature>
<feature type="transmembrane region" description="Helical" evidence="10">
    <location>
        <begin position="5240"/>
        <end position="5262"/>
    </location>
</feature>
<proteinExistence type="inferred from homology"/>
<feature type="transmembrane region" description="Helical" evidence="10">
    <location>
        <begin position="4894"/>
        <end position="4916"/>
    </location>
</feature>
<evidence type="ECO:0000256" key="10">
    <source>
        <dbReference type="SAM" id="Phobius"/>
    </source>
</evidence>
<dbReference type="VEuPathDB" id="FungiDB:AeMF1_017283"/>
<feature type="transmembrane region" description="Helical" evidence="10">
    <location>
        <begin position="4936"/>
        <end position="4968"/>
    </location>
</feature>
<organism evidence="14 15">
    <name type="scientific">Aphanomyces euteiches</name>
    <dbReference type="NCBI Taxonomy" id="100861"/>
    <lineage>
        <taxon>Eukaryota</taxon>
        <taxon>Sar</taxon>
        <taxon>Stramenopiles</taxon>
        <taxon>Oomycota</taxon>
        <taxon>Saprolegniomycetes</taxon>
        <taxon>Saprolegniales</taxon>
        <taxon>Verrucalvaceae</taxon>
        <taxon>Aphanomyces</taxon>
    </lineage>
</organism>
<feature type="transmembrane region" description="Helical" evidence="10">
    <location>
        <begin position="5364"/>
        <end position="5383"/>
    </location>
</feature>
<feature type="transmembrane region" description="Helical" evidence="10">
    <location>
        <begin position="5985"/>
        <end position="6008"/>
    </location>
</feature>
<feature type="transmembrane region" description="Helical" evidence="10">
    <location>
        <begin position="5438"/>
        <end position="5462"/>
    </location>
</feature>
<feature type="disulfide bond" evidence="8">
    <location>
        <begin position="4221"/>
        <end position="4230"/>
    </location>
</feature>
<dbReference type="PANTHER" id="PTHR46730">
    <property type="entry name" value="POLYCYSTIN-1"/>
    <property type="match status" value="1"/>
</dbReference>
<evidence type="ECO:0008006" key="16">
    <source>
        <dbReference type="Google" id="ProtNLM"/>
    </source>
</evidence>
<comment type="caution">
    <text evidence="14">The sequence shown here is derived from an EMBL/GenBank/DDBJ whole genome shotgun (WGS) entry which is preliminary data.</text>
</comment>
<feature type="transmembrane region" description="Helical" evidence="10">
    <location>
        <begin position="4721"/>
        <end position="4743"/>
    </location>
</feature>
<keyword evidence="7 8" id="KW-1015">Disulfide bond</keyword>
<dbReference type="Gene3D" id="2.60.120.200">
    <property type="match status" value="1"/>
</dbReference>
<evidence type="ECO:0000256" key="9">
    <source>
        <dbReference type="SAM" id="MobiDB-lite"/>
    </source>
</evidence>
<feature type="transmembrane region" description="Helical" evidence="10">
    <location>
        <begin position="4763"/>
        <end position="4781"/>
    </location>
</feature>
<dbReference type="Pfam" id="PF02010">
    <property type="entry name" value="REJ"/>
    <property type="match status" value="1"/>
</dbReference>
<feature type="domain" description="EGF-like" evidence="12">
    <location>
        <begin position="4197"/>
        <end position="4231"/>
    </location>
</feature>
<dbReference type="InterPro" id="IPR013320">
    <property type="entry name" value="ConA-like_dom_sf"/>
</dbReference>
<feature type="transmembrane region" description="Helical" evidence="10">
    <location>
        <begin position="5207"/>
        <end position="5228"/>
    </location>
</feature>
<dbReference type="GO" id="GO:0005261">
    <property type="term" value="F:monoatomic cation channel activity"/>
    <property type="evidence" value="ECO:0007669"/>
    <property type="project" value="TreeGrafter"/>
</dbReference>
<evidence type="ECO:0000259" key="13">
    <source>
        <dbReference type="PROSITE" id="PS51111"/>
    </source>
</evidence>
<keyword evidence="4" id="KW-0677">Repeat</keyword>
<feature type="transmembrane region" description="Helical" evidence="10">
    <location>
        <begin position="5584"/>
        <end position="5606"/>
    </location>
</feature>
<feature type="region of interest" description="Disordered" evidence="9">
    <location>
        <begin position="6407"/>
        <end position="6442"/>
    </location>
</feature>
<feature type="domain" description="REJ" evidence="13">
    <location>
        <begin position="3717"/>
        <end position="4155"/>
    </location>
</feature>
<dbReference type="PROSITE" id="PS00022">
    <property type="entry name" value="EGF_1"/>
    <property type="match status" value="1"/>
</dbReference>
<evidence type="ECO:0000256" key="8">
    <source>
        <dbReference type="PROSITE-ProRule" id="PRU00076"/>
    </source>
</evidence>
<dbReference type="InterPro" id="IPR018499">
    <property type="entry name" value="Tetraspanin/Peripherin"/>
</dbReference>
<feature type="compositionally biased region" description="Polar residues" evidence="9">
    <location>
        <begin position="6417"/>
        <end position="6427"/>
    </location>
</feature>
<sequence length="6504" mass="700395">MAWRVFVLFAIIARLCGANQVVSDGSSFYLSRVEKLSTTPVSWRTNMEDTRVTNAKMSPDGSLAWTDTVESGATEIVGGNVIDTSGNLYVVGSTRGNVSASTCNAGSLDMFLMKLSPTGSRMWTTQIGTPQHDEARHLLLATEVDGNTYLYIAGITYGGLDEMLHVTNGYRQFGGRDIFVMKFTVQGQKLWSRQFGTSADDYTYGLTQGDDLNSISVTGGTRTNVPASNVKFLAVFDAGGNLINHAADGGVFILPSQTRVTEGTPSKATTALGRYTVVLNREPKSNVTVIVNGPMMTRPESNDTISQLQFAPASLVFTSTNWNIPQAVVVSAVDDSICEEMHYATITHSVASSDAHFSPSVPFILGSGVTFTIVDNDRAGIVLSRTNLYAVEGGASDRYGIVLASQPWFNVTVTAVAMRPLQTLLSPSQIVFTPSTWNVTQWITVVANDDSISENEFSGVHDGGAIVHFTQSRDCFYNTRQPSCYYIATCNCSNTSGRGTCSSSQITAGCGDGTPLLVCDIDSNRTSSKLGNGITLVRLNGGNMSAPLTAIPVRYGNAALNPNPPSTTSTSVNSNLETIEVETRYIQFSPPPFDDGWGAVWTTQTILSMDMANPNPASVNISGLVLDSIPADVLGYIYSFASVPNGTALAALAQNQTKLIRHLCLGIQRLTTHRWAFEAWPPGMADRVLDGIFRMLPSLQERQLWNCGLARFDPLAEIGVTIFDNDPAVTMSTPSLQVAEGGAAAQYSIVLSAPPSRPNVGSNICFCDANSTSLNVCRASNLSGFFSTAFSSPASSSSATVTVVAKGSSRLAISPQFLTFTSSNWFIPQFFSVFASDDDVAQGVLNTTITHSVYVNGSTATAAYVNASFWFQRELPLSNSSTLPVALPFNQLPTVFNAPNHRQVQVAVVDNDQPGIAVSKSFVSLKETSALSSHVGDTARGLCIESVMLSPTFGVRSDVLLLSQDTSVLLKFHVPAFHHSAFSSRISSASIVLFRTQYDVVNSSQFNSSNAKALYPTVQLRVALISSNWSEANVTSTPPRPLPIASLDQNVTLNSDFTLAIDVTPFITASQTLHVASFVVTIISDPANLQMYSRAHLENMPPVLKVETQFPNQLLGQPASQPNSTSAGVNSTTDGNVATVGDPISSWWQSSLPTLMPSGTLAIFFSPQVTSGSVDILTSVQPLDPSWNFSTAQTYATALRRLQISRPILLWPIQAAVQYIRIYSVTGASLGDVQFFGPGIALTTTDDGWGLRSTSPLIEPMLSAFDRTSWSFASGANVIDDNLAAGMPTNQSSSGNKTATSLFATAFEVNPWWTIDLGSSISVGIFSIQLERSLDERAACANPNMPVDAPSISNFTAIRLRLSTLPMNATVNTSQEVLYTRTLGTCFPLEMAWSLYTSARYIRVEMVGRGVLSISDVQVRRWSSEIAQYLLLELRGSGRYPIALPAFTFVGASGDYLPYQIHSLSSLSQSFNVQQPWGSSCFVATAATYREWIVVDFTAVQQIQSVQMNFDQVSTCNLTRNSTEAPSAISISVYATQAPLNAPSSSSLSDLCSCNATVQSIIIAPPASNCNFCSKLICPTCTIPSFTNATSGVALFHHGFRDIALLVPPSSLPTRDLPLRPTAYCSVLLRDQPLSYWRLQQANADSNIIASQAAYGVSPLWPTGFAVLNGSTGSSLQLLPPPSTRVQWSGQSFLNAEDSSFTIEFWISIPNALAAPVVILTYSAGPSSASIEIGAFANRSSYFTLQYGRIATTVIGSTMAVGSNAWTHVVASYSWGSQLQTLAANGWDNLAQTVQLGQRVQTLRSDVIAMTWTGSYLINPSVPCSIAHIAWYQRALTHHETLDHFLFSTPSRSYATYSIQLTSQPSTVVDVDVVTEVQCYRWGLCNTTAIPPTLRYTPKNWNIPQYVMIHGTDSLLAQGLQRLAIRHLAYSATTSALSVQVSTPVYSEEQRSNITRFYNDLLLNQTVAWGVNTTVGSLFGPAQALWASQSLSTSSVQQPSYSTVSIAPLNLQLQSKSVAAVELSAPYLTVAEEGIQAVFEVALSTEPKSNVSIYFNASTDCYRLCGPSSSENPCPVVTRPQGNETQLCNITVLPLSAVFTPATWNIPQTVTVVAVDDYLDEADVHYTSIKTTTSSLDPDYNNLLLPNIRVAVEDNDQTAVVVSTRSLALSEANTTAEANYSLVLTSEPWSEVNISVSNEASNECYRLCGYPIDTPTCGLPRPLAANSISIGTSSVRELQTVTASMTTTNGIQAVKTSTTHIDPIYQVSISGGYVLATWTLQVVFPPGVQYSTSSAYGASFALSLNAASVTTPVDAFGSATQLQSALNVAFGASFFSVNQTRDTNASQLTVSWLITFLSASNVPSLAVATAPLPAVAILNRTSTLQTPSGSIILGYGQTPYAGIDYNATADQVVMYLESLSTVSDATVTRNILPGPTITWLITLTAVTNFFSDLIVDASKLVGARGAASSVAVTWTCLQQPNIIGGWFQLTYPVNASYTASTVPLMYNASESDVVNALSPVPTLGIVQVRRSSLAPELTFEWTIEFAGNVGPVANLTATSLNLTGISSNVTTRFVQQGAALGGSFTLQLGGIFKNTYPSTEVYDMAVPIQTTQPIAFNANASVVQAAILALPLQVPLVGVSVSQVGSNCDVFGRCRQYTWSISYPQTPGNVPTLNGTSLLTGPGAALSIKTISNGTYLSGQFRVSLALNDSGTFYEGTTWPLPVNVTSDALKEALEAMPFVTSYRQGDSSFDLDNPLAIPKATKGVRVSRVGPRYDGGYTWFLGWSLNDWLRFTDIKINVLTDGITQDVAPPQVATQFGPDGPRCAQYPSTTFQLDPTDSFGLRGFCVYPLAVTVSPERFLCNSTVKTPRPRFDASNWYIPQTIRVSAVRDFLDETTPTTNTTQSTLQHFAYTLDFIYAGLSVPNVTVNVDDVDRAQVLVSKSTLYVSENGSLTDSYLLTLKTEPRANVVIVIYPWLNANNTGCYRFGLCNITLDTTNVTFTPQNWYVPQIVLMRATQDALDEDDVHYSGISHVAFSSDLKYDQIAVPAVQVVIYDDDTSAFIVSKKTLLVEELGRVDQYTIVLTSEPFAKVTVTALSNGTDALGNRIILPQPVVFTWKDWNIPQTMTVQAFHDWTVDPFPHTTLLSHAVATNDLIYIKQPVANLTVFAMDADVAGVVLSQSTLNGTEGSVVSYALRLSSKPWTPVTVAFNASQGCYKNYFHSVCNVSMTTTSVQFTSETWNTWQYVKVAITADRLEETPVHSASIAHAITTTDNWYAVVSPPSMTIYITDVDKSALVVSSTTSNITVAQASFNASYSIALATEPYDYVTVLLSVPAESFVPRGSGDGIAVQEPVIYTTNGSNISQVIQSLIFAPHNWNIAQSVVLSALTTGSPKPLTMQTTIIHRPVSLDVKYNISTPPRLYATVLGREDFPPPIPISASFDSTGVKVVITFDSPVFHAATMRVDYTQSITQITTRYILPSSPFNCSLVWNTTASTGYLGDDAGCLWLDLQTLRIVLGKGATIVPSDRLILQGCAANYVKDGLCTSPFVVKARDFNVLYTTASIAVTVGSVVVSPNIVLVGPKFIGSCGLLTLDATASTGNAQRPFGIQWFAILTSALPAAAINNATAALQAAWTLYASLKPLCASDYDPMTSPSASQEGFNSMCQLRSLAGAATSLTWTLDRSALMSASSYVFGVSLTNFFNKQSVFMQTVQTLDDPVPVVAIAGSTVVSQYRTQPVSLMAAVKPVSLNCTTTLSSSSKVQYRWVVEAPTSAAVVNTAVDARTFSVPANTLQAGVTYRLRVDAFYSAQSTLKTSDWANITIVPSNLVAQIVGGDHVIGSADTLVVNASLSYDPDQIPVPLTYRWTCRDITPTNSSTANIASQPCINPQTNLPIDFSQANESILTLPSLTYQPSKVLNFTVTVVQNCSATTLCSNTRVRSTSVSITTVDGRIPIVKIEASLTRVNPSTKVLFSSSVTSLYPYKTMWSQDQGDLVLSGNGTNSTSSFLLPLSNMQNALSPNVLTPGKTYIFRLTATDSNGAQGFGTVTITVNSPPTPGTFRITPLVGTAIVDQFTLLCENWSDQDQPLQYSFYKVDSVTGSLVPLVASQTLPSAQTRLYISSNTTNTNETVQVLAMVTDALGATTNLTTTATVVQPVVSDPIAFWTQTSNSTLSDALNSGNLNDAMTVLMSTTAFLQAKGTCTATSCGPNGQCNNVTNTCVCSGGYAGSTCSIPPSAVDTTTAQMLSSLASLSTAVDLTPTTLTQSVLTISNIVSLNEGSSMAPENVAAAAVMLQNTTASMLTQADPTSLVNSVGSTLLSATGSLLQSTNTSTTTGNTTTTGRRRLTADTTSTSSSSLMQALFYVAAMSSANLLAGEPPVNVDSASVSSFSVVGSSLSFAMQPNNLVSTIRVTPVAEKCIGDSYFVDAITWTRPIRALLLPKDTPALTASVTIAIHTNQALLQARYQGSALNMLTLPQNDPCVAMQKTDNTDAKLPLVTIKIAHPPLNKGQRFSTACRSWNSSSSSWDSTICTKDTLNSTTTSTTCSCVSIGGLEVAVVSEENLTFVPANPTVYRNDPSSVVPPATIAVLLAFYAWGIYWGRQKDKDDKDAVRLKRLGMLSKATWKELLQHESTKATTALRDLQGPQLQLYQSNTVNAFMTTFRSPNNHEAKPANTSDAMAVVVAENDAINSLATAALNENALFGTLRLQSQHVLLRRSLQAVNWFLILVSIVFVAIGVDFIYVLGNTSHSVALVLYGPTVGTYFLFFGEALAVIALLGLLAATHNTSGRLRTLYMLGLFLLVVGECILLAVANYHLVEVDMFPAATQSYLQTIWKGLSSSVRADVQTRLGCCGFASITDNQEIPCPEEALVDPLSPRTCFAAMTFAASSLFHNVFSSILGVVIAQVVALGIANVLVRWEAIRIYNLSHGYKKEETLFVVVLRCTLPVASHFAACAAIFGIVAGLDVLFHWDFLALSSATVFVKVELGIPLVTLSGLYFLLNTVGGWALSGIHIRPMKGFAIGHIALLTAGVCLAIMLSTFETNLPTYTTLQTMLEARYVALSPQDKVELETNFMCCGYSVSSQGTCTNATTTLPLCGKSITLAVQQLSSVTLDRLTTFLLSQLALLVTTGIFLSYQSAITPSTSQALSPQVDEFTDVTSVVINRVSAQILLLASIIVAFCGAILVAVGCDLLLQTNLVTISAVLNAFSTHAGTCILILGAVLVAASGIGIFGSLTRRKKWLWGLAVVLLGATTASLALYAAAYRIQNPANASIVNATMLSTWTAFAPATKQFVQNAYTCCGFSKVLTDGVVSYTLPYLKPTWSNAMNMTSVSYTPECPSGASSGCGSFMIQALIQAANATTTTAMALCALFSVVFVATGVLYYRQGKKKPVTWMVLISQTAVLAVGTGVGVSLLALGLIGLDVAAGTTVFTSNVIQTIFGQTIGVLVILFVTYAIAVTSYGLYGAINKILHVILIFLGLASGLALLGWSSVGIVGSMASTPLSWQSTLDDTLDRLWTKLSFDSRMFIAVSRQCCGFKDPTLVGQIYSYDRATSADGLTLACPSGLSTGCRKILLQDAAALLAQLFNLLVAFSTLETCAVLLAIVLLRGLITLHHDVWIGIVKKMRWWVAKYSDDVKIYHMALSLQKHYDAKFTRPQRLTCILCAVVAMTLVDASVQATYGCNRTSSMDCQPYSAISIVLLGLLYSLVSLVVQIMFVAAFTHIRHRQDEVDSATLAEHKRKEKVYFREVMQQSLHSLMSKFGHLSMVTSEERFYSWLIHHVDWITFLLCWARLVFSVAIGVYMVLGGFGLGFYMFDMQVPGSVDFVVVPVVMILSSGGVLLCTSLRQQKVYTRIAHVGLLVATISSIVLVAILSVVIFLIFQALEDPTTPRNWTQRSTGFCVVDALRAIWMNDTSGVLRQQWQTQLNCCGLPDFPVRPCPQGPSYEQNVTATKVDGTTIFKTVTVVQDLGGCLDKMLGQVRSVAQTLLFTFVIMIIVELIMAACTYILARDIVISWDTKVRRLSMKKEKEAEEDMPFDLTPSAVAAPQRGRITSTLVQTSIDNVSTAVAAALAETPVPQATRRQPMQQDKIKQKLKIRYPAWITKVVYATAALWTAGCVFGTIFLALDLSDYAALPWLVCVVISLVLHAGVIEPAYVFAIVVSKTLHSWWKHTWMAALIGMGKAILHLDEGADDAATILDPFMRIRHNAAIVIQRRWMTKLARLRYLVILRVARETAHRVAIETRIRTIKDAIAGFTRDETEAFIVLFKDADHAKTGLVSYKIVSQAVYALGVKVPSAVVKQYLLALDPGFDELIDLDYFLYAMSCIRGYHQDQQRAQTTTDELVVSSSLEGKIQVKKQNMLRELKDKRTAISKHLMSKVEKLASKLRVDTTEEDEEVKPSGAYVLLNTKKNMGRGGSSPTRPGTQSTRQKDSAQPPSPRNNAAPVAAVDIANLQLPNDDVAMPPREQVLPAIKPPPKAMLSMRATKDMEKAIEQMKLKQKSKKK</sequence>
<feature type="transmembrane region" description="Helical" evidence="10">
    <location>
        <begin position="5782"/>
        <end position="5804"/>
    </location>
</feature>
<feature type="transmembrane region" description="Helical" evidence="10">
    <location>
        <begin position="5469"/>
        <end position="5494"/>
    </location>
</feature>
<evidence type="ECO:0000259" key="12">
    <source>
        <dbReference type="PROSITE" id="PS50026"/>
    </source>
</evidence>
<feature type="transmembrane region" description="Helical" evidence="10">
    <location>
        <begin position="6105"/>
        <end position="6126"/>
    </location>
</feature>
<evidence type="ECO:0000256" key="1">
    <source>
        <dbReference type="ARBA" id="ARBA00004141"/>
    </source>
</evidence>
<dbReference type="PROSITE" id="PS50026">
    <property type="entry name" value="EGF_3"/>
    <property type="match status" value="1"/>
</dbReference>
<keyword evidence="11" id="KW-0732">Signal</keyword>
<feature type="transmembrane region" description="Helical" evidence="10">
    <location>
        <begin position="4988"/>
        <end position="5008"/>
    </location>
</feature>
<dbReference type="Pfam" id="PF13385">
    <property type="entry name" value="Laminin_G_3"/>
    <property type="match status" value="1"/>
</dbReference>
<evidence type="ECO:0000256" key="5">
    <source>
        <dbReference type="ARBA" id="ARBA00022989"/>
    </source>
</evidence>
<feature type="chain" id="PRO_5026211708" description="EGF-like domain-containing protein" evidence="11">
    <location>
        <begin position="19"/>
        <end position="6504"/>
    </location>
</feature>
<evidence type="ECO:0000256" key="11">
    <source>
        <dbReference type="SAM" id="SignalP"/>
    </source>
</evidence>
<feature type="transmembrane region" description="Helical" evidence="10">
    <location>
        <begin position="5115"/>
        <end position="5135"/>
    </location>
</feature>
<dbReference type="Proteomes" id="UP000481153">
    <property type="component" value="Unassembled WGS sequence"/>
</dbReference>
<evidence type="ECO:0000256" key="6">
    <source>
        <dbReference type="ARBA" id="ARBA00023136"/>
    </source>
</evidence>
<dbReference type="InterPro" id="IPR002859">
    <property type="entry name" value="PKD/REJ-like"/>
</dbReference>
<dbReference type="PROSITE" id="PS51111">
    <property type="entry name" value="REJ"/>
    <property type="match status" value="1"/>
</dbReference>
<evidence type="ECO:0000256" key="2">
    <source>
        <dbReference type="ARBA" id="ARBA00007200"/>
    </source>
</evidence>
<evidence type="ECO:0000256" key="7">
    <source>
        <dbReference type="ARBA" id="ARBA00023157"/>
    </source>
</evidence>
<feature type="region of interest" description="Disordered" evidence="9">
    <location>
        <begin position="6456"/>
        <end position="6480"/>
    </location>
</feature>
<gene>
    <name evidence="14" type="ORF">Ae201684_000458</name>
</gene>
<comment type="similarity">
    <text evidence="2">Belongs to the polycystin family.</text>
</comment>
<dbReference type="GO" id="GO:0005886">
    <property type="term" value="C:plasma membrane"/>
    <property type="evidence" value="ECO:0007669"/>
    <property type="project" value="TreeGrafter"/>
</dbReference>
<dbReference type="InterPro" id="IPR008979">
    <property type="entry name" value="Galactose-bd-like_sf"/>
</dbReference>
<keyword evidence="6 10" id="KW-0472">Membrane</keyword>
<feature type="transmembrane region" description="Helical" evidence="10">
    <location>
        <begin position="5856"/>
        <end position="5880"/>
    </location>
</feature>
<comment type="subcellular location">
    <subcellularLocation>
        <location evidence="1">Membrane</location>
        <topology evidence="1">Multi-pass membrane protein</topology>
    </subcellularLocation>
</comment>
<dbReference type="InterPro" id="IPR000742">
    <property type="entry name" value="EGF"/>
</dbReference>
<reference evidence="14 15" key="1">
    <citation type="submission" date="2019-07" db="EMBL/GenBank/DDBJ databases">
        <title>Genomics analysis of Aphanomyces spp. identifies a new class of oomycete effector associated with host adaptation.</title>
        <authorList>
            <person name="Gaulin E."/>
        </authorList>
    </citation>
    <scope>NUCLEOTIDE SEQUENCE [LARGE SCALE GENOMIC DNA]</scope>
    <source>
        <strain evidence="14 15">ATCC 201684</strain>
    </source>
</reference>
<feature type="transmembrane region" description="Helical" evidence="10">
    <location>
        <begin position="5169"/>
        <end position="5187"/>
    </location>
</feature>
<dbReference type="InterPro" id="IPR014010">
    <property type="entry name" value="REJ_dom"/>
</dbReference>